<evidence type="ECO:0000256" key="1">
    <source>
        <dbReference type="ARBA" id="ARBA00022837"/>
    </source>
</evidence>
<proteinExistence type="predicted"/>
<comment type="caution">
    <text evidence="3">The sequence shown here is derived from an EMBL/GenBank/DDBJ whole genome shotgun (WGS) entry which is preliminary data.</text>
</comment>
<feature type="domain" description="EF-hand" evidence="2">
    <location>
        <begin position="39"/>
        <end position="73"/>
    </location>
</feature>
<dbReference type="InterPro" id="IPR002048">
    <property type="entry name" value="EF_hand_dom"/>
</dbReference>
<reference evidence="4 5" key="2">
    <citation type="submission" date="2024-07" db="EMBL/GenBank/DDBJ databases">
        <authorList>
            <person name="Akdeniz Z."/>
        </authorList>
    </citation>
    <scope>NUCLEOTIDE SEQUENCE [LARGE SCALE GENOMIC DNA]</scope>
</reference>
<dbReference type="CDD" id="cd00051">
    <property type="entry name" value="EFh"/>
    <property type="match status" value="1"/>
</dbReference>
<dbReference type="GO" id="GO:0005509">
    <property type="term" value="F:calcium ion binding"/>
    <property type="evidence" value="ECO:0007669"/>
    <property type="project" value="InterPro"/>
</dbReference>
<protein>
    <submittedName>
        <fullName evidence="3">EF-hand domain</fullName>
    </submittedName>
    <submittedName>
        <fullName evidence="4">EF-hand_domain</fullName>
    </submittedName>
</protein>
<dbReference type="EMBL" id="CATOUU010000976">
    <property type="protein sequence ID" value="CAI9964343.1"/>
    <property type="molecule type" value="Genomic_DNA"/>
</dbReference>
<keyword evidence="1" id="KW-0106">Calcium</keyword>
<evidence type="ECO:0000313" key="3">
    <source>
        <dbReference type="EMBL" id="CAI9964343.1"/>
    </source>
</evidence>
<sequence>MKYSQDVFEKLFYEADMDKNHGIEYTELHSFLKKHDMNPDLALVRDLFQKFDKDGSGKIELKEWCDMMSQLFQ</sequence>
<accession>A0AA86QUE4</accession>
<dbReference type="AlphaFoldDB" id="A0AA86QUE4"/>
<keyword evidence="5" id="KW-1185">Reference proteome</keyword>
<evidence type="ECO:0000259" key="2">
    <source>
        <dbReference type="PROSITE" id="PS50222"/>
    </source>
</evidence>
<dbReference type="Gene3D" id="1.10.238.10">
    <property type="entry name" value="EF-hand"/>
    <property type="match status" value="1"/>
</dbReference>
<dbReference type="Proteomes" id="UP001642409">
    <property type="component" value="Unassembled WGS sequence"/>
</dbReference>
<reference evidence="3" key="1">
    <citation type="submission" date="2023-06" db="EMBL/GenBank/DDBJ databases">
        <authorList>
            <person name="Kurt Z."/>
        </authorList>
    </citation>
    <scope>NUCLEOTIDE SEQUENCE</scope>
</reference>
<gene>
    <name evidence="3" type="ORF">HINF_LOCUS51988</name>
    <name evidence="4" type="ORF">HINF_LOCUS54127</name>
</gene>
<dbReference type="PROSITE" id="PS50222">
    <property type="entry name" value="EF_HAND_2"/>
    <property type="match status" value="2"/>
</dbReference>
<dbReference type="SMART" id="SM00054">
    <property type="entry name" value="EFh"/>
    <property type="match status" value="2"/>
</dbReference>
<dbReference type="PROSITE" id="PS00018">
    <property type="entry name" value="EF_HAND_1"/>
    <property type="match status" value="1"/>
</dbReference>
<dbReference type="Pfam" id="PF13499">
    <property type="entry name" value="EF-hand_7"/>
    <property type="match status" value="1"/>
</dbReference>
<dbReference type="EMBL" id="CAXDID020000280">
    <property type="protein sequence ID" value="CAL6069754.1"/>
    <property type="molecule type" value="Genomic_DNA"/>
</dbReference>
<evidence type="ECO:0000313" key="4">
    <source>
        <dbReference type="EMBL" id="CAL6069754.1"/>
    </source>
</evidence>
<dbReference type="InterPro" id="IPR011992">
    <property type="entry name" value="EF-hand-dom_pair"/>
</dbReference>
<organism evidence="3">
    <name type="scientific">Hexamita inflata</name>
    <dbReference type="NCBI Taxonomy" id="28002"/>
    <lineage>
        <taxon>Eukaryota</taxon>
        <taxon>Metamonada</taxon>
        <taxon>Diplomonadida</taxon>
        <taxon>Hexamitidae</taxon>
        <taxon>Hexamitinae</taxon>
        <taxon>Hexamita</taxon>
    </lineage>
</organism>
<dbReference type="SUPFAM" id="SSF47473">
    <property type="entry name" value="EF-hand"/>
    <property type="match status" value="1"/>
</dbReference>
<feature type="domain" description="EF-hand" evidence="2">
    <location>
        <begin position="3"/>
        <end position="38"/>
    </location>
</feature>
<evidence type="ECO:0000313" key="5">
    <source>
        <dbReference type="Proteomes" id="UP001642409"/>
    </source>
</evidence>
<dbReference type="InterPro" id="IPR018247">
    <property type="entry name" value="EF_Hand_1_Ca_BS"/>
</dbReference>
<name>A0AA86QUE4_9EUKA</name>